<dbReference type="InterPro" id="IPR008971">
    <property type="entry name" value="HSP40/DnaJ_pept-bd"/>
</dbReference>
<feature type="coiled-coil region" evidence="7">
    <location>
        <begin position="157"/>
        <end position="240"/>
    </location>
</feature>
<keyword evidence="9" id="KW-1185">Reference proteome</keyword>
<keyword evidence="2" id="KW-0479">Metal-binding</keyword>
<evidence type="ECO:0000256" key="5">
    <source>
        <dbReference type="ARBA" id="ARBA00022833"/>
    </source>
</evidence>
<proteinExistence type="inferred from homology"/>
<evidence type="ECO:0000256" key="3">
    <source>
        <dbReference type="ARBA" id="ARBA00022737"/>
    </source>
</evidence>
<dbReference type="Gene3D" id="2.60.260.20">
    <property type="entry name" value="Urease metallochaperone UreE, N-terminal domain"/>
    <property type="match status" value="1"/>
</dbReference>
<dbReference type="Proteomes" id="UP000028990">
    <property type="component" value="Unassembled WGS sequence"/>
</dbReference>
<dbReference type="GO" id="GO:0006457">
    <property type="term" value="P:protein folding"/>
    <property type="evidence" value="ECO:0007669"/>
    <property type="project" value="InterPro"/>
</dbReference>
<dbReference type="InterPro" id="IPR026079">
    <property type="entry name" value="CDR2"/>
</dbReference>
<dbReference type="GO" id="GO:0051082">
    <property type="term" value="F:unfolded protein binding"/>
    <property type="evidence" value="ECO:0007669"/>
    <property type="project" value="InterPro"/>
</dbReference>
<evidence type="ECO:0000256" key="4">
    <source>
        <dbReference type="ARBA" id="ARBA00022771"/>
    </source>
</evidence>
<sequence>MDRQLAEALCGFQKPISTLDNRIIVITCHPGQIVKHGDISVLNEGMPIYCRPYEKSHPIIKFKVNFPENGFLSPNKLSLLQKLLPKRKEVEEMDEMGQVELVDFDPNQERWHHYNREAYEDDRHHPRDLQLAAELGKTLLDRNTELEDSLQQMYTTNQEQLQEIEYLTKQVELLRQMNEQHAKVYEQLDVTARELEETNQKLVADSKASQQKILSLTETIECLQNNIDHLQGQVEELKSSGSGKRQRKCELEKPAPSFSCLKELYDLRQHFVYDHVFAEKITSLHSQQSPEEEENEHLKKTVTTLQAQLSLERQKRLTMEEEYGLVLKENSELEQQLRAGDAYRARALELEAKVVEMRRALQAEHPFPNGVEKLVPDPLLVPFKEPSQSLLEEMFLTVSEAYRKPLKRSSSDTVLSSLAGGDIVKGHEETCIRRARAVKQRGVSLLHEVDTQYSALKVKYEELLKKCQQEQGSLSHKAVQTARAPARDPTGAGAHGWEPCCVAAERPCSPTEAATPEYKALFKEIFSCINKTKQEIEEQRARYRSLSSHPSPLVPD</sequence>
<reference evidence="8 9" key="1">
    <citation type="submission" date="2013-11" db="EMBL/GenBank/DDBJ databases">
        <title>The Damaraland mole rat (Fukomys damarensis) genome and evolution of African mole rats.</title>
        <authorList>
            <person name="Gladyshev V.N."/>
            <person name="Fang X."/>
        </authorList>
    </citation>
    <scope>NUCLEOTIDE SEQUENCE [LARGE SCALE GENOMIC DNA]</scope>
    <source>
        <tissue evidence="8">Liver</tissue>
    </source>
</reference>
<keyword evidence="3" id="KW-0677">Repeat</keyword>
<dbReference type="FunFam" id="2.60.260.20:FF:000003">
    <property type="entry name" value="DnaJ subfamily A member 2"/>
    <property type="match status" value="1"/>
</dbReference>
<dbReference type="PANTHER" id="PTHR19232">
    <property type="entry name" value="CENTROCORTIN FAMILY MEMBER"/>
    <property type="match status" value="1"/>
</dbReference>
<evidence type="ECO:0000256" key="2">
    <source>
        <dbReference type="ARBA" id="ARBA00022723"/>
    </source>
</evidence>
<keyword evidence="4" id="KW-0863">Zinc-finger</keyword>
<protein>
    <submittedName>
        <fullName evidence="8">Cerebellar degeneration-related protein 2</fullName>
    </submittedName>
</protein>
<organism evidence="8 9">
    <name type="scientific">Fukomys damarensis</name>
    <name type="common">Damaraland mole rat</name>
    <name type="synonym">Cryptomys damarensis</name>
    <dbReference type="NCBI Taxonomy" id="885580"/>
    <lineage>
        <taxon>Eukaryota</taxon>
        <taxon>Metazoa</taxon>
        <taxon>Chordata</taxon>
        <taxon>Craniata</taxon>
        <taxon>Vertebrata</taxon>
        <taxon>Euteleostomi</taxon>
        <taxon>Mammalia</taxon>
        <taxon>Eutheria</taxon>
        <taxon>Euarchontoglires</taxon>
        <taxon>Glires</taxon>
        <taxon>Rodentia</taxon>
        <taxon>Hystricomorpha</taxon>
        <taxon>Bathyergidae</taxon>
        <taxon>Fukomys</taxon>
    </lineage>
</organism>
<dbReference type="SUPFAM" id="SSF49493">
    <property type="entry name" value="HSP40/DnaJ peptide-binding domain"/>
    <property type="match status" value="1"/>
</dbReference>
<evidence type="ECO:0000256" key="6">
    <source>
        <dbReference type="ARBA" id="ARBA00023054"/>
    </source>
</evidence>
<dbReference type="eggNOG" id="ENOG502QUPP">
    <property type="taxonomic scope" value="Eukaryota"/>
</dbReference>
<dbReference type="GO" id="GO:0008270">
    <property type="term" value="F:zinc ion binding"/>
    <property type="evidence" value="ECO:0007669"/>
    <property type="project" value="UniProtKB-KW"/>
</dbReference>
<comment type="similarity">
    <text evidence="1">Belongs to the CDR2 family.</text>
</comment>
<evidence type="ECO:0000313" key="8">
    <source>
        <dbReference type="EMBL" id="KFO33506.1"/>
    </source>
</evidence>
<dbReference type="STRING" id="885580.ENSFDAP00000014976"/>
<keyword evidence="5" id="KW-0862">Zinc</keyword>
<keyword evidence="6 7" id="KW-0175">Coiled coil</keyword>
<evidence type="ECO:0000256" key="7">
    <source>
        <dbReference type="SAM" id="Coils"/>
    </source>
</evidence>
<evidence type="ECO:0000313" key="9">
    <source>
        <dbReference type="Proteomes" id="UP000028990"/>
    </source>
</evidence>
<dbReference type="AlphaFoldDB" id="A0A091EDR0"/>
<gene>
    <name evidence="8" type="ORF">H920_05043</name>
</gene>
<accession>A0A091EDR0</accession>
<dbReference type="PANTHER" id="PTHR19232:SF1">
    <property type="entry name" value="CEREBELLAR DEGENERATION-RELATED PROTEIN 2"/>
    <property type="match status" value="1"/>
</dbReference>
<dbReference type="EMBL" id="KN122083">
    <property type="protein sequence ID" value="KFO33506.1"/>
    <property type="molecule type" value="Genomic_DNA"/>
</dbReference>
<evidence type="ECO:0000256" key="1">
    <source>
        <dbReference type="ARBA" id="ARBA00009019"/>
    </source>
</evidence>
<name>A0A091EDR0_FUKDA</name>